<protein>
    <submittedName>
        <fullName evidence="1">Uncharacterized protein</fullName>
    </submittedName>
</protein>
<sequence>MFKTYVDACLDGDARPDDVDDWVDAWHDDAPGSENLSLAEFLGFTSEEYARWARDGAALQEILDHRRSQRQTV</sequence>
<gene>
    <name evidence="1" type="ORF">SAMN05444817_10118</name>
</gene>
<dbReference type="RefSeq" id="WP_143313798.1">
    <property type="nucleotide sequence ID" value="NZ_CP046976.1"/>
</dbReference>
<reference evidence="2" key="1">
    <citation type="submission" date="2017-01" db="EMBL/GenBank/DDBJ databases">
        <authorList>
            <person name="Varghese N."/>
            <person name="Submissions S."/>
        </authorList>
    </citation>
    <scope>NUCLEOTIDE SEQUENCE [LARGE SCALE GENOMIC DNA]</scope>
    <source>
        <strain evidence="2">DSM 44531</strain>
    </source>
</reference>
<proteinExistence type="predicted"/>
<evidence type="ECO:0000313" key="2">
    <source>
        <dbReference type="Proteomes" id="UP000186292"/>
    </source>
</evidence>
<name>A0A1N7IMD5_9CORY</name>
<dbReference type="OrthoDB" id="5195380at2"/>
<dbReference type="Proteomes" id="UP000186292">
    <property type="component" value="Unassembled WGS sequence"/>
</dbReference>
<accession>A0A1N7IMD5</accession>
<dbReference type="AlphaFoldDB" id="A0A1N7IMD5"/>
<evidence type="ECO:0000313" key="1">
    <source>
        <dbReference type="EMBL" id="SIS38151.1"/>
    </source>
</evidence>
<organism evidence="1 2">
    <name type="scientific">Corynebacterium appendicis CIP 107643</name>
    <dbReference type="NCBI Taxonomy" id="1161099"/>
    <lineage>
        <taxon>Bacteria</taxon>
        <taxon>Bacillati</taxon>
        <taxon>Actinomycetota</taxon>
        <taxon>Actinomycetes</taxon>
        <taxon>Mycobacteriales</taxon>
        <taxon>Corynebacteriaceae</taxon>
        <taxon>Corynebacterium</taxon>
    </lineage>
</organism>
<dbReference type="EMBL" id="FTOF01000001">
    <property type="protein sequence ID" value="SIS38151.1"/>
    <property type="molecule type" value="Genomic_DNA"/>
</dbReference>
<keyword evidence="2" id="KW-1185">Reference proteome</keyword>